<evidence type="ECO:0000256" key="2">
    <source>
        <dbReference type="ARBA" id="ARBA00022771"/>
    </source>
</evidence>
<keyword evidence="2" id="KW-0863">Zinc-finger</keyword>
<feature type="domain" description="TFIIS central" evidence="5">
    <location>
        <begin position="6"/>
        <end position="121"/>
    </location>
</feature>
<dbReference type="PANTHER" id="PTHR11477">
    <property type="entry name" value="TRANSCRIPTION FACTOR S-II ZINC FINGER DOMAIN-CONTAINING PROTEIN"/>
    <property type="match status" value="1"/>
</dbReference>
<dbReference type="Proteomes" id="UP000241769">
    <property type="component" value="Unassembled WGS sequence"/>
</dbReference>
<keyword evidence="1" id="KW-0479">Metal-binding</keyword>
<dbReference type="AlphaFoldDB" id="A0A2P6NE25"/>
<gene>
    <name evidence="6" type="ORF">PROFUN_10409</name>
</gene>
<dbReference type="Pfam" id="PF07500">
    <property type="entry name" value="TFIIS_M"/>
    <property type="match status" value="1"/>
</dbReference>
<evidence type="ECO:0000313" key="7">
    <source>
        <dbReference type="Proteomes" id="UP000241769"/>
    </source>
</evidence>
<dbReference type="SMART" id="SM00510">
    <property type="entry name" value="TFS2M"/>
    <property type="match status" value="1"/>
</dbReference>
<reference evidence="6 7" key="1">
    <citation type="journal article" date="2018" name="Genome Biol. Evol.">
        <title>Multiple Roots of Fruiting Body Formation in Amoebozoa.</title>
        <authorList>
            <person name="Hillmann F."/>
            <person name="Forbes G."/>
            <person name="Novohradska S."/>
            <person name="Ferling I."/>
            <person name="Riege K."/>
            <person name="Groth M."/>
            <person name="Westermann M."/>
            <person name="Marz M."/>
            <person name="Spaller T."/>
            <person name="Winckler T."/>
            <person name="Schaap P."/>
            <person name="Glockner G."/>
        </authorList>
    </citation>
    <scope>NUCLEOTIDE SEQUENCE [LARGE SCALE GENOMIC DNA]</scope>
    <source>
        <strain evidence="6 7">Jena</strain>
    </source>
</reference>
<sequence>MSNQDLRETARAKFTEALSSHGDATLSASQLGQLSAAIEEHVFNHNGGFSHGYTQQCRSLIFNLKNPQNNLYRNLFNGSVTPEQLCNMDHNQLAPESVRHEREQEEKEILEHVVLPEHDEILENRRYVAGQWINTSDAMQADIGSSSDQQYGEM</sequence>
<keyword evidence="3" id="KW-0862">Zinc</keyword>
<dbReference type="InterPro" id="IPR003618">
    <property type="entry name" value="TFIIS_cen_dom"/>
</dbReference>
<evidence type="ECO:0000256" key="4">
    <source>
        <dbReference type="ARBA" id="ARBA00023242"/>
    </source>
</evidence>
<comment type="caution">
    <text evidence="6">The sequence shown here is derived from an EMBL/GenBank/DDBJ whole genome shotgun (WGS) entry which is preliminary data.</text>
</comment>
<accession>A0A2P6NE25</accession>
<dbReference type="GO" id="GO:0006351">
    <property type="term" value="P:DNA-templated transcription"/>
    <property type="evidence" value="ECO:0007669"/>
    <property type="project" value="InterPro"/>
</dbReference>
<dbReference type="GO" id="GO:0008270">
    <property type="term" value="F:zinc ion binding"/>
    <property type="evidence" value="ECO:0007669"/>
    <property type="project" value="UniProtKB-KW"/>
</dbReference>
<evidence type="ECO:0000256" key="1">
    <source>
        <dbReference type="ARBA" id="ARBA00022723"/>
    </source>
</evidence>
<dbReference type="PANTHER" id="PTHR11477:SF0">
    <property type="entry name" value="IP08861P-RELATED"/>
    <property type="match status" value="1"/>
</dbReference>
<dbReference type="EMBL" id="MDYQ01000108">
    <property type="protein sequence ID" value="PRP82200.1"/>
    <property type="molecule type" value="Genomic_DNA"/>
</dbReference>
<dbReference type="Gene3D" id="1.10.472.30">
    <property type="entry name" value="Transcription elongation factor S-II, central domain"/>
    <property type="match status" value="1"/>
</dbReference>
<dbReference type="OrthoDB" id="1884872at2759"/>
<dbReference type="InParanoid" id="A0A2P6NE25"/>
<organism evidence="6 7">
    <name type="scientific">Planoprotostelium fungivorum</name>
    <dbReference type="NCBI Taxonomy" id="1890364"/>
    <lineage>
        <taxon>Eukaryota</taxon>
        <taxon>Amoebozoa</taxon>
        <taxon>Evosea</taxon>
        <taxon>Variosea</taxon>
        <taxon>Cavosteliida</taxon>
        <taxon>Cavosteliaceae</taxon>
        <taxon>Planoprotostelium</taxon>
    </lineage>
</organism>
<protein>
    <recommendedName>
        <fullName evidence="5">TFIIS central domain-containing protein</fullName>
    </recommendedName>
</protein>
<proteinExistence type="predicted"/>
<dbReference type="SUPFAM" id="SSF46942">
    <property type="entry name" value="Elongation factor TFIIS domain 2"/>
    <property type="match status" value="1"/>
</dbReference>
<dbReference type="PROSITE" id="PS51321">
    <property type="entry name" value="TFIIS_CENTRAL"/>
    <property type="match status" value="1"/>
</dbReference>
<dbReference type="InterPro" id="IPR036575">
    <property type="entry name" value="TFIIS_cen_dom_sf"/>
</dbReference>
<name>A0A2P6NE25_9EUKA</name>
<keyword evidence="7" id="KW-1185">Reference proteome</keyword>
<evidence type="ECO:0000259" key="5">
    <source>
        <dbReference type="PROSITE" id="PS51321"/>
    </source>
</evidence>
<keyword evidence="4" id="KW-0539">Nucleus</keyword>
<evidence type="ECO:0000256" key="3">
    <source>
        <dbReference type="ARBA" id="ARBA00022833"/>
    </source>
</evidence>
<dbReference type="STRING" id="1890364.A0A2P6NE25"/>
<evidence type="ECO:0000313" key="6">
    <source>
        <dbReference type="EMBL" id="PRP82200.1"/>
    </source>
</evidence>
<dbReference type="GO" id="GO:0005634">
    <property type="term" value="C:nucleus"/>
    <property type="evidence" value="ECO:0007669"/>
    <property type="project" value="TreeGrafter"/>
</dbReference>